<evidence type="ECO:0000313" key="3">
    <source>
        <dbReference type="EMBL" id="EJK62280.1"/>
    </source>
</evidence>
<proteinExistence type="predicted"/>
<dbReference type="EMBL" id="AGNL01018994">
    <property type="protein sequence ID" value="EJK62280.1"/>
    <property type="molecule type" value="Genomic_DNA"/>
</dbReference>
<evidence type="ECO:0000313" key="4">
    <source>
        <dbReference type="Proteomes" id="UP000266841"/>
    </source>
</evidence>
<evidence type="ECO:0008006" key="5">
    <source>
        <dbReference type="Google" id="ProtNLM"/>
    </source>
</evidence>
<gene>
    <name evidence="3" type="ORF">THAOC_17113</name>
</gene>
<feature type="transmembrane region" description="Helical" evidence="2">
    <location>
        <begin position="73"/>
        <end position="93"/>
    </location>
</feature>
<accession>K0SAK0</accession>
<sequence length="477" mass="54629">MRKGPDNGVELTPLAGETRKQLAQEEEKYSSPRLPLNDISEASTTPQYQTPPAATDYRWDRTVLRCEVKANQVIRVLAIGCILIFGYVTQGAAKRMWHQRTARFSVSLPPMKQLLDTRGRKVVGSLDPLMQFGVVGFNRCGTNSISSWISKAGEHVVIDTHTHNPLRNGQSFVFGTITYNHLQEHVEKLNEKHRSTRDHSKEKVEISSGIMLPSLMNTRKGPLSLSNDFNSTKLIVSIRHPVFWFQSLYNQRLHQRSRRKDTSRELRGKEPHLKKKSRKSMPSPWDAVGCKKAYTQGLCTDRAEFHRYLARFAKTAMDTSEELEALRHYGCGDTVPKVKNCALSDEDGVLKPLAPFGGKIFVIELSQIRARKDELRRDLSDYLGLDLPDMSPLSNKGYVFDEAIDICDGQYKDIRDVLLVHARRSSRWILDYFLQSPDVLVSSREYFVETLENWGKDPCDSRRKTLELTEEHVDYDW</sequence>
<organism evidence="3 4">
    <name type="scientific">Thalassiosira oceanica</name>
    <name type="common">Marine diatom</name>
    <dbReference type="NCBI Taxonomy" id="159749"/>
    <lineage>
        <taxon>Eukaryota</taxon>
        <taxon>Sar</taxon>
        <taxon>Stramenopiles</taxon>
        <taxon>Ochrophyta</taxon>
        <taxon>Bacillariophyta</taxon>
        <taxon>Coscinodiscophyceae</taxon>
        <taxon>Thalassiosirophycidae</taxon>
        <taxon>Thalassiosirales</taxon>
        <taxon>Thalassiosiraceae</taxon>
        <taxon>Thalassiosira</taxon>
    </lineage>
</organism>
<dbReference type="AlphaFoldDB" id="K0SAK0"/>
<feature type="region of interest" description="Disordered" evidence="1">
    <location>
        <begin position="1"/>
        <end position="53"/>
    </location>
</feature>
<comment type="caution">
    <text evidence="3">The sequence shown here is derived from an EMBL/GenBank/DDBJ whole genome shotgun (WGS) entry which is preliminary data.</text>
</comment>
<dbReference type="Proteomes" id="UP000266841">
    <property type="component" value="Unassembled WGS sequence"/>
</dbReference>
<feature type="compositionally biased region" description="Basic and acidic residues" evidence="1">
    <location>
        <begin position="260"/>
        <end position="271"/>
    </location>
</feature>
<evidence type="ECO:0000256" key="1">
    <source>
        <dbReference type="SAM" id="MobiDB-lite"/>
    </source>
</evidence>
<keyword evidence="2" id="KW-0472">Membrane</keyword>
<reference evidence="3 4" key="1">
    <citation type="journal article" date="2012" name="Genome Biol.">
        <title>Genome and low-iron response of an oceanic diatom adapted to chronic iron limitation.</title>
        <authorList>
            <person name="Lommer M."/>
            <person name="Specht M."/>
            <person name="Roy A.S."/>
            <person name="Kraemer L."/>
            <person name="Andreson R."/>
            <person name="Gutowska M.A."/>
            <person name="Wolf J."/>
            <person name="Bergner S.V."/>
            <person name="Schilhabel M.B."/>
            <person name="Klostermeier U.C."/>
            <person name="Beiko R.G."/>
            <person name="Rosenstiel P."/>
            <person name="Hippler M."/>
            <person name="Laroche J."/>
        </authorList>
    </citation>
    <scope>NUCLEOTIDE SEQUENCE [LARGE SCALE GENOMIC DNA]</scope>
    <source>
        <strain evidence="3 4">CCMP1005</strain>
    </source>
</reference>
<evidence type="ECO:0000256" key="2">
    <source>
        <dbReference type="SAM" id="Phobius"/>
    </source>
</evidence>
<keyword evidence="2" id="KW-0812">Transmembrane</keyword>
<feature type="compositionally biased region" description="Low complexity" evidence="1">
    <location>
        <begin position="44"/>
        <end position="53"/>
    </location>
</feature>
<protein>
    <recommendedName>
        <fullName evidence="5">Sulfotransferase domain-containing protein</fullName>
    </recommendedName>
</protein>
<dbReference type="OMA" id="RANFHEP"/>
<feature type="region of interest" description="Disordered" evidence="1">
    <location>
        <begin position="255"/>
        <end position="284"/>
    </location>
</feature>
<dbReference type="OrthoDB" id="48512at2759"/>
<dbReference type="Gene3D" id="3.40.50.300">
    <property type="entry name" value="P-loop containing nucleotide triphosphate hydrolases"/>
    <property type="match status" value="1"/>
</dbReference>
<feature type="compositionally biased region" description="Basic and acidic residues" evidence="1">
    <location>
        <begin position="17"/>
        <end position="30"/>
    </location>
</feature>
<name>K0SAK0_THAOC</name>
<dbReference type="InterPro" id="IPR027417">
    <property type="entry name" value="P-loop_NTPase"/>
</dbReference>
<dbReference type="eggNOG" id="ENOG502SP3H">
    <property type="taxonomic scope" value="Eukaryota"/>
</dbReference>
<keyword evidence="2" id="KW-1133">Transmembrane helix</keyword>
<keyword evidence="4" id="KW-1185">Reference proteome</keyword>